<dbReference type="PROSITE" id="PS51296">
    <property type="entry name" value="RIESKE"/>
    <property type="match status" value="1"/>
</dbReference>
<evidence type="ECO:0000313" key="13">
    <source>
        <dbReference type="EMBL" id="CAL4072019.1"/>
    </source>
</evidence>
<evidence type="ECO:0000256" key="9">
    <source>
        <dbReference type="ARBA" id="ARBA00023136"/>
    </source>
</evidence>
<comment type="caution">
    <text evidence="13">The sequence shown here is derived from an EMBL/GenBank/DDBJ whole genome shotgun (WGS) entry which is preliminary data.</text>
</comment>
<evidence type="ECO:0000256" key="2">
    <source>
        <dbReference type="ARBA" id="ARBA00010651"/>
    </source>
</evidence>
<evidence type="ECO:0000256" key="5">
    <source>
        <dbReference type="ARBA" id="ARBA00022723"/>
    </source>
</evidence>
<comment type="subcellular location">
    <subcellularLocation>
        <location evidence="1">Membrane</location>
        <topology evidence="1">Single-pass membrane protein</topology>
    </subcellularLocation>
</comment>
<dbReference type="Pfam" id="PF00355">
    <property type="entry name" value="Rieske"/>
    <property type="match status" value="1"/>
</dbReference>
<dbReference type="GO" id="GO:0046872">
    <property type="term" value="F:metal ion binding"/>
    <property type="evidence" value="ECO:0007669"/>
    <property type="project" value="UniProtKB-KW"/>
</dbReference>
<feature type="domain" description="Rieske" evidence="12">
    <location>
        <begin position="234"/>
        <end position="302"/>
    </location>
</feature>
<dbReference type="InterPro" id="IPR005805">
    <property type="entry name" value="Rieske_Fe-S_prot_C"/>
</dbReference>
<dbReference type="InterPro" id="IPR006317">
    <property type="entry name" value="Ubiquinol_cyt_c_Rdtase_Fe-S-su"/>
</dbReference>
<sequence length="303" mass="32525">VSVRPGHSDEISPNEILVGGILSPKGLKKFTAMLSFVGRSSQLAPALKASSQAVASGVKPLVAGVLIVEDKTVKDTVAVPLTLASMAAKCATGPLIAKSGLGGTCKVKSDCPRSEYRIYPNDICQEGKNNGHEAAKNGNRIKLLSDSSGSILGPFKLKLLIFHYLRCFTISISLDLTAEHEKMREKFKNVPLLNPPKFKSEEKKVQICRPDAEIATEEAVNVAELRDPQHDSERCQDPKWLVVLGVCTHLGCVPIADAGDFGGYYCPCHGSHYDASGRIRKGPAPLNLEVPVHSFTDDAILVG</sequence>
<dbReference type="GO" id="GO:0051537">
    <property type="term" value="F:2 iron, 2 sulfur cluster binding"/>
    <property type="evidence" value="ECO:0007669"/>
    <property type="project" value="UniProtKB-KW"/>
</dbReference>
<dbReference type="Pfam" id="PF09165">
    <property type="entry name" value="Ubiq-Cytc-red_N"/>
    <property type="match status" value="1"/>
</dbReference>
<reference evidence="13 14" key="1">
    <citation type="submission" date="2024-05" db="EMBL/GenBank/DDBJ databases">
        <authorList>
            <person name="Wallberg A."/>
        </authorList>
    </citation>
    <scope>NUCLEOTIDE SEQUENCE [LARGE SCALE GENOMIC DNA]</scope>
</reference>
<dbReference type="InterPro" id="IPR036922">
    <property type="entry name" value="Rieske_2Fe-2S_sf"/>
</dbReference>
<evidence type="ECO:0000259" key="12">
    <source>
        <dbReference type="PROSITE" id="PS51296"/>
    </source>
</evidence>
<dbReference type="EMBL" id="CAXKWB010004092">
    <property type="protein sequence ID" value="CAL4072019.1"/>
    <property type="molecule type" value="Genomic_DNA"/>
</dbReference>
<dbReference type="InterPro" id="IPR015248">
    <property type="entry name" value="UQCRFS1_N"/>
</dbReference>
<feature type="non-terminal residue" evidence="13">
    <location>
        <position position="1"/>
    </location>
</feature>
<dbReference type="PRINTS" id="PR00162">
    <property type="entry name" value="RIESKE"/>
</dbReference>
<proteinExistence type="inferred from homology"/>
<protein>
    <recommendedName>
        <fullName evidence="12">Rieske domain-containing protein</fullName>
    </recommendedName>
</protein>
<dbReference type="AlphaFoldDB" id="A0AAV2Q9R5"/>
<dbReference type="Gene3D" id="2.102.10.10">
    <property type="entry name" value="Rieske [2Fe-2S] iron-sulphur domain"/>
    <property type="match status" value="1"/>
</dbReference>
<evidence type="ECO:0000256" key="6">
    <source>
        <dbReference type="ARBA" id="ARBA00022989"/>
    </source>
</evidence>
<comment type="similarity">
    <text evidence="2">Belongs to the Rieske iron-sulfur protein family.</text>
</comment>
<keyword evidence="6" id="KW-1133">Transmembrane helix</keyword>
<name>A0AAV2Q9R5_MEGNR</name>
<dbReference type="GO" id="GO:0008121">
    <property type="term" value="F:quinol-cytochrome-c reductase activity"/>
    <property type="evidence" value="ECO:0007669"/>
    <property type="project" value="InterPro"/>
</dbReference>
<keyword evidence="5" id="KW-0479">Metal-binding</keyword>
<dbReference type="GO" id="GO:0016020">
    <property type="term" value="C:membrane"/>
    <property type="evidence" value="ECO:0007669"/>
    <property type="project" value="UniProtKB-SubCell"/>
</dbReference>
<keyword evidence="10" id="KW-1015">Disulfide bond</keyword>
<gene>
    <name evidence="13" type="ORF">MNOR_LOCUS8719</name>
</gene>
<dbReference type="NCBIfam" id="TIGR01416">
    <property type="entry name" value="Rieske_proteo"/>
    <property type="match status" value="1"/>
</dbReference>
<dbReference type="Proteomes" id="UP001497623">
    <property type="component" value="Unassembled WGS sequence"/>
</dbReference>
<keyword evidence="9" id="KW-0472">Membrane</keyword>
<dbReference type="InterPro" id="IPR017941">
    <property type="entry name" value="Rieske_2Fe-2S"/>
</dbReference>
<keyword evidence="14" id="KW-1185">Reference proteome</keyword>
<dbReference type="SUPFAM" id="SSF50022">
    <property type="entry name" value="ISP domain"/>
    <property type="match status" value="1"/>
</dbReference>
<evidence type="ECO:0000256" key="10">
    <source>
        <dbReference type="ARBA" id="ARBA00023157"/>
    </source>
</evidence>
<evidence type="ECO:0000256" key="11">
    <source>
        <dbReference type="ARBA" id="ARBA00034078"/>
    </source>
</evidence>
<evidence type="ECO:0000256" key="7">
    <source>
        <dbReference type="ARBA" id="ARBA00023004"/>
    </source>
</evidence>
<feature type="non-terminal residue" evidence="13">
    <location>
        <position position="303"/>
    </location>
</feature>
<evidence type="ECO:0000313" key="14">
    <source>
        <dbReference type="Proteomes" id="UP001497623"/>
    </source>
</evidence>
<keyword evidence="7" id="KW-0408">Iron</keyword>
<dbReference type="FunFam" id="2.102.10.10:FF:000001">
    <property type="entry name" value="Cytochrome b-c1 complex subunit Rieske, mitochondrial"/>
    <property type="match status" value="1"/>
</dbReference>
<evidence type="ECO:0000256" key="8">
    <source>
        <dbReference type="ARBA" id="ARBA00023014"/>
    </source>
</evidence>
<keyword evidence="4" id="KW-0001">2Fe-2S</keyword>
<accession>A0AAV2Q9R5</accession>
<comment type="cofactor">
    <cofactor evidence="11">
        <name>[2Fe-2S] cluster</name>
        <dbReference type="ChEBI" id="CHEBI:190135"/>
    </cofactor>
</comment>
<keyword evidence="3" id="KW-0812">Transmembrane</keyword>
<keyword evidence="8" id="KW-0411">Iron-sulfur</keyword>
<evidence type="ECO:0000256" key="1">
    <source>
        <dbReference type="ARBA" id="ARBA00004167"/>
    </source>
</evidence>
<dbReference type="Gene3D" id="2.10.210.10">
    <property type="entry name" value="Cytochrome Bc1 Complex, Chain I"/>
    <property type="match status" value="1"/>
</dbReference>
<evidence type="ECO:0000256" key="4">
    <source>
        <dbReference type="ARBA" id="ARBA00022714"/>
    </source>
</evidence>
<dbReference type="PANTHER" id="PTHR10134">
    <property type="entry name" value="CYTOCHROME B-C1 COMPLEX SUBUNIT RIESKE, MITOCHONDRIAL"/>
    <property type="match status" value="1"/>
</dbReference>
<dbReference type="CDD" id="cd03470">
    <property type="entry name" value="Rieske_cytochrome_bc1"/>
    <property type="match status" value="1"/>
</dbReference>
<evidence type="ECO:0000256" key="3">
    <source>
        <dbReference type="ARBA" id="ARBA00022692"/>
    </source>
</evidence>
<dbReference type="InterPro" id="IPR014349">
    <property type="entry name" value="Rieske_Fe-S_prot"/>
</dbReference>
<organism evidence="13 14">
    <name type="scientific">Meganyctiphanes norvegica</name>
    <name type="common">Northern krill</name>
    <name type="synonym">Thysanopoda norvegica</name>
    <dbReference type="NCBI Taxonomy" id="48144"/>
    <lineage>
        <taxon>Eukaryota</taxon>
        <taxon>Metazoa</taxon>
        <taxon>Ecdysozoa</taxon>
        <taxon>Arthropoda</taxon>
        <taxon>Crustacea</taxon>
        <taxon>Multicrustacea</taxon>
        <taxon>Malacostraca</taxon>
        <taxon>Eumalacostraca</taxon>
        <taxon>Eucarida</taxon>
        <taxon>Euphausiacea</taxon>
        <taxon>Euphausiidae</taxon>
        <taxon>Meganyctiphanes</taxon>
    </lineage>
</organism>